<dbReference type="AlphaFoldDB" id="A0A0Q9YWQ7"/>
<proteinExistence type="predicted"/>
<dbReference type="Proteomes" id="UP000051497">
    <property type="component" value="Unassembled WGS sequence"/>
</dbReference>
<comment type="caution">
    <text evidence="1">The sequence shown here is derived from an EMBL/GenBank/DDBJ whole genome shotgun (WGS) entry which is preliminary data.</text>
</comment>
<reference evidence="2" key="2">
    <citation type="journal article" date="2016" name="Genome Announc.">
        <title>Draft Genome Sequences of Two Novel Amoeba-Resistant Intranuclear Bacteria, 'Candidatus Berkiella cookevillensis' and 'Candidatus Berkiella aquae'.</title>
        <authorList>
            <person name="Mehari Y.T."/>
            <person name="Arivett B.A."/>
            <person name="Farone A.L."/>
            <person name="Gunderson J.H."/>
            <person name="Farone M.B."/>
        </authorList>
    </citation>
    <scope>NUCLEOTIDE SEQUENCE</scope>
    <source>
        <strain evidence="2">HT99</strain>
    </source>
</reference>
<organism evidence="1">
    <name type="scientific">Candidatus Berkiella aquae</name>
    <dbReference type="NCBI Taxonomy" id="295108"/>
    <lineage>
        <taxon>Bacteria</taxon>
        <taxon>Pseudomonadati</taxon>
        <taxon>Pseudomonadota</taxon>
        <taxon>Gammaproteobacteria</taxon>
        <taxon>Candidatus Berkiellales</taxon>
        <taxon>Candidatus Berkiellaceae</taxon>
        <taxon>Candidatus Berkiella</taxon>
    </lineage>
</organism>
<dbReference type="EMBL" id="LKAJ02000001">
    <property type="protein sequence ID" value="MCS5709973.1"/>
    <property type="molecule type" value="Genomic_DNA"/>
</dbReference>
<gene>
    <name evidence="2" type="ORF">HT99x_000885</name>
    <name evidence="1" type="ORF">HT99x_01993</name>
</gene>
<name>A0A0Q9YWQ7_9GAMM</name>
<reference evidence="1" key="1">
    <citation type="submission" date="2015-09" db="EMBL/GenBank/DDBJ databases">
        <title>Draft Genome Sequences of Two Novel Amoeba-resistant Intranuclear Bacteria, Candidatus Berkiella cookevillensis and Candidatus Berkiella aquae.</title>
        <authorList>
            <person name="Mehari Y.T."/>
            <person name="Arivett B.A."/>
            <person name="Farone A.L."/>
            <person name="Gunderson J.H."/>
            <person name="Farone M.B."/>
        </authorList>
    </citation>
    <scope>NUCLEOTIDE SEQUENCE [LARGE SCALE GENOMIC DNA]</scope>
    <source>
        <strain evidence="1">HT99</strain>
    </source>
</reference>
<reference evidence="2" key="3">
    <citation type="submission" date="2021-06" db="EMBL/GenBank/DDBJ databases">
        <title>Genomic Description and Analysis of Intracellular Bacteria, Candidatus Berkiella cookevillensis and Candidatus Berkiella aquae.</title>
        <authorList>
            <person name="Kidane D.T."/>
            <person name="Mehari Y.T."/>
            <person name="Rice F.C."/>
            <person name="Arivett B.A."/>
            <person name="Farone A.L."/>
            <person name="Berk S.G."/>
            <person name="Farone M.B."/>
        </authorList>
    </citation>
    <scope>NUCLEOTIDE SEQUENCE</scope>
    <source>
        <strain evidence="2">HT99</strain>
    </source>
</reference>
<evidence type="ECO:0000313" key="3">
    <source>
        <dbReference type="Proteomes" id="UP000051497"/>
    </source>
</evidence>
<evidence type="ECO:0000313" key="1">
    <source>
        <dbReference type="EMBL" id="KRG21073.1"/>
    </source>
</evidence>
<evidence type="ECO:0000313" key="2">
    <source>
        <dbReference type="EMBL" id="MCS5709973.1"/>
    </source>
</evidence>
<protein>
    <submittedName>
        <fullName evidence="1">Uncharacterized protein</fullName>
    </submittedName>
</protein>
<sequence>MRGRICISAILSGVLLTLAPIISHSQNYLGEPNYPTQLTNDEVRELMIQMSIRGYRGKCACPYSPDAIGGICGTESAYYRPGGFKIYCFYRDISSEEVYFWKLKYATPRARIF</sequence>
<keyword evidence="3" id="KW-1185">Reference proteome</keyword>
<accession>A0A0Q9YWQ7</accession>
<dbReference type="STRING" id="295108.HT99x_01993"/>
<dbReference type="EMBL" id="LKAJ01000007">
    <property type="protein sequence ID" value="KRG21073.1"/>
    <property type="molecule type" value="Genomic_DNA"/>
</dbReference>
<dbReference type="RefSeq" id="WP_083482902.1">
    <property type="nucleotide sequence ID" value="NZ_LKAJ02000001.1"/>
</dbReference>
<dbReference type="OrthoDB" id="5525214at2"/>